<evidence type="ECO:0008006" key="3">
    <source>
        <dbReference type="Google" id="ProtNLM"/>
    </source>
</evidence>
<dbReference type="EMBL" id="LT934119">
    <property type="protein sequence ID" value="VAI19403.1"/>
    <property type="molecule type" value="Genomic_DNA"/>
</dbReference>
<proteinExistence type="predicted"/>
<name>A0A9R0TSR7_TRITD</name>
<evidence type="ECO:0000313" key="1">
    <source>
        <dbReference type="EMBL" id="VAI19403.1"/>
    </source>
</evidence>
<dbReference type="PANTHER" id="PTHR21027">
    <property type="entry name" value="TRNA-SPLICING ENDONUCLEASE SUBUNIT SEN54"/>
    <property type="match status" value="1"/>
</dbReference>
<protein>
    <recommendedName>
        <fullName evidence="3">tRNA-splicing endonuclease subunit Sen54 N-terminal domain-containing protein</fullName>
    </recommendedName>
</protein>
<dbReference type="GO" id="GO:0000214">
    <property type="term" value="C:tRNA-intron endonuclease complex"/>
    <property type="evidence" value="ECO:0007669"/>
    <property type="project" value="TreeGrafter"/>
</dbReference>
<accession>A0A9R0TSR7</accession>
<reference evidence="1 2" key="1">
    <citation type="submission" date="2017-09" db="EMBL/GenBank/DDBJ databases">
        <authorList>
            <consortium name="International Durum Wheat Genome Sequencing Consortium (IDWGSC)"/>
            <person name="Milanesi L."/>
        </authorList>
    </citation>
    <scope>NUCLEOTIDE SEQUENCE [LARGE SCALE GENOMIC DNA]</scope>
    <source>
        <strain evidence="2">cv. Svevo</strain>
    </source>
</reference>
<dbReference type="Gramene" id="TRITD5Av1G166370.4">
    <property type="protein sequence ID" value="TRITD5Av1G166370.4"/>
    <property type="gene ID" value="TRITD5Av1G166370"/>
</dbReference>
<organism evidence="1 2">
    <name type="scientific">Triticum turgidum subsp. durum</name>
    <name type="common">Durum wheat</name>
    <name type="synonym">Triticum durum</name>
    <dbReference type="NCBI Taxonomy" id="4567"/>
    <lineage>
        <taxon>Eukaryota</taxon>
        <taxon>Viridiplantae</taxon>
        <taxon>Streptophyta</taxon>
        <taxon>Embryophyta</taxon>
        <taxon>Tracheophyta</taxon>
        <taxon>Spermatophyta</taxon>
        <taxon>Magnoliopsida</taxon>
        <taxon>Liliopsida</taxon>
        <taxon>Poales</taxon>
        <taxon>Poaceae</taxon>
        <taxon>BOP clade</taxon>
        <taxon>Pooideae</taxon>
        <taxon>Triticodae</taxon>
        <taxon>Triticeae</taxon>
        <taxon>Triticinae</taxon>
        <taxon>Triticum</taxon>
    </lineage>
</organism>
<gene>
    <name evidence="1" type="ORF">TRITD_5Av1G166370</name>
</gene>
<dbReference type="AlphaFoldDB" id="A0A9R0TSR7"/>
<dbReference type="InterPro" id="IPR024337">
    <property type="entry name" value="tRNA_splic_suSen54"/>
</dbReference>
<keyword evidence="2" id="KW-1185">Reference proteome</keyword>
<sequence>MPWIPCTPYLKPHGYYLLFLLVTSSRTQNSALVQHHCLEIMHESHVMVFVFKYSDLRFKACCMIKVRRFLAERGALVLLDDKDETVGMEEIYGKIATGSYGCSWDAFQAYRHLKLLGYIVGRYDVPWTMKQIRFGDVTSSPESMDGTSLSFGKANGACNDITKLLKGMCIDGMYPSFKVHLPNSKFKKSSPGVPSFLVCLLRDKPPSRDELQTVENKFDGIRLKFCQVDNGRISFLSFDKVTLPSLP</sequence>
<evidence type="ECO:0000313" key="2">
    <source>
        <dbReference type="Proteomes" id="UP000324705"/>
    </source>
</evidence>
<dbReference type="Proteomes" id="UP000324705">
    <property type="component" value="Chromosome 5A"/>
</dbReference>
<dbReference type="GO" id="GO:0000379">
    <property type="term" value="P:tRNA-type intron splice site recognition and cleavage"/>
    <property type="evidence" value="ECO:0007669"/>
    <property type="project" value="TreeGrafter"/>
</dbReference>
<dbReference type="PANTHER" id="PTHR21027:SF1">
    <property type="entry name" value="TRNA-SPLICING ENDONUCLEASE SUBUNIT SEN54"/>
    <property type="match status" value="1"/>
</dbReference>